<protein>
    <submittedName>
        <fullName evidence="1">DNA-3-methyladenine glycosylase I</fullName>
    </submittedName>
</protein>
<dbReference type="GO" id="GO:0008725">
    <property type="term" value="F:DNA-3-methyladenine glycosylase activity"/>
    <property type="evidence" value="ECO:0007669"/>
    <property type="project" value="InterPro"/>
</dbReference>
<dbReference type="EMBL" id="LJQI01000226">
    <property type="protein sequence ID" value="KPX27899.1"/>
    <property type="molecule type" value="Genomic_DNA"/>
</dbReference>
<dbReference type="Pfam" id="PF03352">
    <property type="entry name" value="Adenine_glyco"/>
    <property type="match status" value="1"/>
</dbReference>
<evidence type="ECO:0000313" key="3">
    <source>
        <dbReference type="Proteomes" id="UP000050490"/>
    </source>
</evidence>
<dbReference type="PANTHER" id="PTHR30037:SF3">
    <property type="entry name" value="BLR0857 PROTEIN"/>
    <property type="match status" value="1"/>
</dbReference>
<proteinExistence type="predicted"/>
<dbReference type="GO" id="GO:0006284">
    <property type="term" value="P:base-excision repair"/>
    <property type="evidence" value="ECO:0007669"/>
    <property type="project" value="InterPro"/>
</dbReference>
<gene>
    <name evidence="1" type="ORF">ALO70_04851</name>
    <name evidence="2" type="ORF">ALQ86_04706</name>
</gene>
<reference evidence="2 4" key="2">
    <citation type="submission" date="2018-08" db="EMBL/GenBank/DDBJ databases">
        <title>Recombination of ecologically and evolutionarily significant loci maintains genetic cohesion in the Pseudomonas syringae species complex.</title>
        <authorList>
            <person name="Dillon M."/>
            <person name="Thakur S."/>
            <person name="Almeida R.N.D."/>
            <person name="Weir B.S."/>
            <person name="Guttman D.S."/>
        </authorList>
    </citation>
    <scope>NUCLEOTIDE SEQUENCE [LARGE SCALE GENOMIC DNA]</scope>
    <source>
        <strain evidence="2 4">ICMP 8636</strain>
    </source>
</reference>
<dbReference type="PATRIC" id="fig|129137.4.peg.1585"/>
<dbReference type="Proteomes" id="UP000272627">
    <property type="component" value="Unassembled WGS sequence"/>
</dbReference>
<dbReference type="SUPFAM" id="SSF48150">
    <property type="entry name" value="DNA-glycosylase"/>
    <property type="match status" value="1"/>
</dbReference>
<reference evidence="1 3" key="1">
    <citation type="submission" date="2015-09" db="EMBL/GenBank/DDBJ databases">
        <title>Genome announcement of multiple Pseudomonas syringae strains.</title>
        <authorList>
            <person name="Thakur S."/>
            <person name="Wang P.W."/>
            <person name="Gong Y."/>
            <person name="Weir B.S."/>
            <person name="Guttman D.S."/>
        </authorList>
    </citation>
    <scope>NUCLEOTIDE SEQUENCE [LARGE SCALE GENOMIC DNA]</scope>
    <source>
        <strain evidence="1 3">ICMP4455</strain>
    </source>
</reference>
<accession>A0A0P9QHK4</accession>
<dbReference type="EMBL" id="RBOA01000066">
    <property type="protein sequence ID" value="RMM03322.1"/>
    <property type="molecule type" value="Genomic_DNA"/>
</dbReference>
<dbReference type="Gene3D" id="1.10.340.30">
    <property type="entry name" value="Hypothetical protein, domain 2"/>
    <property type="match status" value="1"/>
</dbReference>
<comment type="caution">
    <text evidence="1">The sequence shown here is derived from an EMBL/GenBank/DDBJ whole genome shotgun (WGS) entry which is preliminary data.</text>
</comment>
<evidence type="ECO:0000313" key="4">
    <source>
        <dbReference type="Proteomes" id="UP000272627"/>
    </source>
</evidence>
<dbReference type="Proteomes" id="UP000050490">
    <property type="component" value="Unassembled WGS sequence"/>
</dbReference>
<name>A0A0P9QHK4_PSEA0</name>
<dbReference type="PANTHER" id="PTHR30037">
    <property type="entry name" value="DNA-3-METHYLADENINE GLYCOSYLASE 1"/>
    <property type="match status" value="1"/>
</dbReference>
<organism evidence="1 3">
    <name type="scientific">Pseudomonas amygdali pv. eriobotryae</name>
    <dbReference type="NCBI Taxonomy" id="129137"/>
    <lineage>
        <taxon>Bacteria</taxon>
        <taxon>Pseudomonadati</taxon>
        <taxon>Pseudomonadota</taxon>
        <taxon>Gammaproteobacteria</taxon>
        <taxon>Pseudomonadales</taxon>
        <taxon>Pseudomonadaceae</taxon>
        <taxon>Pseudomonas</taxon>
        <taxon>Pseudomonas amygdali</taxon>
    </lineage>
</organism>
<dbReference type="InterPro" id="IPR005019">
    <property type="entry name" value="Adenine_glyco"/>
</dbReference>
<dbReference type="InterPro" id="IPR052891">
    <property type="entry name" value="DNA-3mA_glycosylase"/>
</dbReference>
<dbReference type="InterPro" id="IPR011257">
    <property type="entry name" value="DNA_glycosylase"/>
</dbReference>
<evidence type="ECO:0000313" key="1">
    <source>
        <dbReference type="EMBL" id="KPX27899.1"/>
    </source>
</evidence>
<dbReference type="AlphaFoldDB" id="A0A0P9QHK4"/>
<sequence>MANLQGKGRSEPLTCLLNFFGEPMQDYKWLNEYCLNRFGSAKALEAHLPTPKTPKQLQAISADRYLSTMALRVFRAGLKHSLVDSKWPAFEEVFFRFDPEKVVLMGADHLERLMQDARIIRHLGKLKSVPRNAQLILDIEQEHGSFGKFIAEWPVDNITGLWRYIAKHGNQMGGLSAPRFLRMIGKDTFIPTWDVVAALNAQDIVDRVPTSKRDQAIVQDVFNQWHAESGRPMCQLSAMLAFTVNH</sequence>
<evidence type="ECO:0000313" key="2">
    <source>
        <dbReference type="EMBL" id="RMM03322.1"/>
    </source>
</evidence>